<feature type="compositionally biased region" description="Basic residues" evidence="11">
    <location>
        <begin position="8"/>
        <end position="19"/>
    </location>
</feature>
<feature type="transmembrane region" description="Helical" evidence="10">
    <location>
        <begin position="520"/>
        <end position="541"/>
    </location>
</feature>
<comment type="caution">
    <text evidence="12">The sequence shown here is derived from an EMBL/GenBank/DDBJ whole genome shotgun (WGS) entry which is preliminary data.</text>
</comment>
<dbReference type="FunCoup" id="A0A2K1QRF4">
    <property type="interactions" value="916"/>
</dbReference>
<evidence type="ECO:0000256" key="6">
    <source>
        <dbReference type="ARBA" id="ARBA00022692"/>
    </source>
</evidence>
<keyword evidence="9 10" id="KW-0472">Membrane</keyword>
<feature type="transmembrane region" description="Helical" evidence="10">
    <location>
        <begin position="384"/>
        <end position="405"/>
    </location>
</feature>
<gene>
    <name evidence="12" type="ORF">CAC42_8092</name>
</gene>
<evidence type="ECO:0000256" key="2">
    <source>
        <dbReference type="ARBA" id="ARBA00004922"/>
    </source>
</evidence>
<dbReference type="GO" id="GO:0042281">
    <property type="term" value="F:dolichyl pyrophosphate Man9GlcNAc2 alpha-1,3-glucosyltransferase activity"/>
    <property type="evidence" value="ECO:0007669"/>
    <property type="project" value="TreeGrafter"/>
</dbReference>
<dbReference type="AlphaFoldDB" id="A0A2K1QRF4"/>
<dbReference type="InterPro" id="IPR004856">
    <property type="entry name" value="Glyco_trans_ALG6/ALG8"/>
</dbReference>
<dbReference type="Proteomes" id="UP000243797">
    <property type="component" value="Unassembled WGS sequence"/>
</dbReference>
<feature type="transmembrane region" description="Helical" evidence="10">
    <location>
        <begin position="58"/>
        <end position="80"/>
    </location>
</feature>
<feature type="region of interest" description="Disordered" evidence="11">
    <location>
        <begin position="1"/>
        <end position="25"/>
    </location>
</feature>
<evidence type="ECO:0000256" key="8">
    <source>
        <dbReference type="ARBA" id="ARBA00022989"/>
    </source>
</evidence>
<evidence type="ECO:0000256" key="3">
    <source>
        <dbReference type="ARBA" id="ARBA00008715"/>
    </source>
</evidence>
<feature type="transmembrane region" description="Helical" evidence="10">
    <location>
        <begin position="282"/>
        <end position="305"/>
    </location>
</feature>
<feature type="transmembrane region" description="Helical" evidence="10">
    <location>
        <begin position="485"/>
        <end position="508"/>
    </location>
</feature>
<feature type="transmembrane region" description="Helical" evidence="10">
    <location>
        <begin position="548"/>
        <end position="573"/>
    </location>
</feature>
<dbReference type="UniPathway" id="UPA00378"/>
<evidence type="ECO:0000256" key="10">
    <source>
        <dbReference type="RuleBase" id="RU363110"/>
    </source>
</evidence>
<comment type="pathway">
    <text evidence="2 10">Protein modification; protein glycosylation.</text>
</comment>
<keyword evidence="7 10" id="KW-0256">Endoplasmic reticulum</keyword>
<dbReference type="Pfam" id="PF03155">
    <property type="entry name" value="Alg6_Alg8"/>
    <property type="match status" value="2"/>
</dbReference>
<feature type="transmembrane region" description="Helical" evidence="10">
    <location>
        <begin position="436"/>
        <end position="453"/>
    </location>
</feature>
<accession>A0A2K1QRF4</accession>
<proteinExistence type="inferred from homology"/>
<name>A0A2K1QRF4_9PEZI</name>
<evidence type="ECO:0000256" key="9">
    <source>
        <dbReference type="ARBA" id="ARBA00023136"/>
    </source>
</evidence>
<dbReference type="InParanoid" id="A0A2K1QRF4"/>
<keyword evidence="13" id="KW-1185">Reference proteome</keyword>
<evidence type="ECO:0000256" key="11">
    <source>
        <dbReference type="SAM" id="MobiDB-lite"/>
    </source>
</evidence>
<dbReference type="STRING" id="2082308.A0A2K1QRF4"/>
<feature type="transmembrane region" description="Helical" evidence="10">
    <location>
        <begin position="194"/>
        <end position="212"/>
    </location>
</feature>
<protein>
    <recommendedName>
        <fullName evidence="10">Alpha-1,3-glucosyltransferase</fullName>
        <ecNumber evidence="10">2.4.1.-</ecNumber>
    </recommendedName>
</protein>
<evidence type="ECO:0000256" key="4">
    <source>
        <dbReference type="ARBA" id="ARBA00022676"/>
    </source>
</evidence>
<dbReference type="EC" id="2.4.1.-" evidence="10"/>
<feature type="transmembrane region" description="Helical" evidence="10">
    <location>
        <begin position="218"/>
        <end position="235"/>
    </location>
</feature>
<dbReference type="PANTHER" id="PTHR12413:SF1">
    <property type="entry name" value="DOLICHYL PYROPHOSPHATE MAN9GLCNAC2 ALPHA-1,3-GLUCOSYLTRANSFERASE"/>
    <property type="match status" value="1"/>
</dbReference>
<keyword evidence="8 10" id="KW-1133">Transmembrane helix</keyword>
<comment type="similarity">
    <text evidence="3 10">Belongs to the ALG6/ALG8 glucosyltransferase family.</text>
</comment>
<evidence type="ECO:0000256" key="7">
    <source>
        <dbReference type="ARBA" id="ARBA00022824"/>
    </source>
</evidence>
<evidence type="ECO:0000313" key="12">
    <source>
        <dbReference type="EMBL" id="PNS17549.1"/>
    </source>
</evidence>
<dbReference type="EMBL" id="NKHZ01000050">
    <property type="protein sequence ID" value="PNS17549.1"/>
    <property type="molecule type" value="Genomic_DNA"/>
</dbReference>
<evidence type="ECO:0000313" key="13">
    <source>
        <dbReference type="Proteomes" id="UP000243797"/>
    </source>
</evidence>
<keyword evidence="6 10" id="KW-0812">Transmembrane</keyword>
<feature type="transmembrane region" description="Helical" evidence="10">
    <location>
        <begin position="256"/>
        <end position="276"/>
    </location>
</feature>
<keyword evidence="4 10" id="KW-0328">Glycosyltransferase</keyword>
<reference evidence="12 13" key="1">
    <citation type="submission" date="2017-06" db="EMBL/GenBank/DDBJ databases">
        <title>Draft genome sequence of a variant of Elsinoe murrayae.</title>
        <authorList>
            <person name="Cheng Q."/>
        </authorList>
    </citation>
    <scope>NUCLEOTIDE SEQUENCE [LARGE SCALE GENOMIC DNA]</scope>
    <source>
        <strain evidence="12 13">CQ-2017a</strain>
    </source>
</reference>
<sequence length="590" mass="65881">MAPTAPSKARHTPRKKRRSSIGSPVSDSGALIQNGALQQPAFPLAAFLLPAKGSVSQWISLPLILMAVGLFRWALGFWGYSGRAKPPMHGDFEAQRHWMEVTINLPVSHWYFYDLQWWGLDYPPLTAYHSYVIGKLGNYINQSWFALYTSRGLDDHLLKIFMRATVIVSEYLTLIPAAIVCIRRFSRLSGVSSWEASIALTALLMQPALLLIDHGHFQYNTVMLGLLTSTIAGMLRGHPARSCMYFVAALGFKQMALFYAPAVFAYLLGICIFPRINLVRFLAIALCTVVSFAALYAPFLISVVYEAKRRIPLPSDHQIPPLLAAIPFDISKKSYLYPVALQLAQSIHRIFPFARGLFEDKVANIWCAIHSSGLHKLTQYDSSLLSRAALLVTLAAITPPCFILFVKPKRILIPWAFSACAWGFFLCSYQVHEKNVLLPLLPMTILLATDRGLKPDVRAWVGFANILGSWTCFPLLQRDELRTPYFVLTLLWAWLLGLPPTSLSAYFGTQGSSLSLPTKVIHLAFYLGMIAWHVGEAFVIPPARMPDLWIVGNAVAGAAGFGLCYLWCLWNLLVRSQLFTASVELQKKTQ</sequence>
<feature type="transmembrane region" description="Helical" evidence="10">
    <location>
        <begin position="411"/>
        <end position="429"/>
    </location>
</feature>
<comment type="subcellular location">
    <subcellularLocation>
        <location evidence="1 10">Endoplasmic reticulum membrane</location>
        <topology evidence="1 10">Multi-pass membrane protein</topology>
    </subcellularLocation>
</comment>
<feature type="transmembrane region" description="Helical" evidence="10">
    <location>
        <begin position="160"/>
        <end position="182"/>
    </location>
</feature>
<dbReference type="OrthoDB" id="5589195at2759"/>
<dbReference type="GO" id="GO:0005789">
    <property type="term" value="C:endoplasmic reticulum membrane"/>
    <property type="evidence" value="ECO:0007669"/>
    <property type="project" value="UniProtKB-SubCell"/>
</dbReference>
<organism evidence="12 13">
    <name type="scientific">Sphaceloma murrayae</name>
    <dbReference type="NCBI Taxonomy" id="2082308"/>
    <lineage>
        <taxon>Eukaryota</taxon>
        <taxon>Fungi</taxon>
        <taxon>Dikarya</taxon>
        <taxon>Ascomycota</taxon>
        <taxon>Pezizomycotina</taxon>
        <taxon>Dothideomycetes</taxon>
        <taxon>Dothideomycetidae</taxon>
        <taxon>Myriangiales</taxon>
        <taxon>Elsinoaceae</taxon>
        <taxon>Sphaceloma</taxon>
    </lineage>
</organism>
<evidence type="ECO:0000256" key="5">
    <source>
        <dbReference type="ARBA" id="ARBA00022679"/>
    </source>
</evidence>
<evidence type="ECO:0000256" key="1">
    <source>
        <dbReference type="ARBA" id="ARBA00004477"/>
    </source>
</evidence>
<keyword evidence="5 10" id="KW-0808">Transferase</keyword>
<dbReference type="PANTHER" id="PTHR12413">
    <property type="entry name" value="DOLICHYL GLYCOSYLTRANSFERASE"/>
    <property type="match status" value="1"/>
</dbReference>